<dbReference type="Gene3D" id="3.40.50.300">
    <property type="entry name" value="P-loop containing nucleotide triphosphate hydrolases"/>
    <property type="match status" value="2"/>
</dbReference>
<dbReference type="PROSITE" id="PS51192">
    <property type="entry name" value="HELICASE_ATP_BIND_1"/>
    <property type="match status" value="1"/>
</dbReference>
<protein>
    <recommendedName>
        <fullName evidence="6">Helicase C-terminal domain-containing protein</fullName>
    </recommendedName>
</protein>
<keyword evidence="1" id="KW-0378">Hydrolase</keyword>
<evidence type="ECO:0000313" key="5">
    <source>
        <dbReference type="EMBL" id="KKL25414.1"/>
    </source>
</evidence>
<evidence type="ECO:0000256" key="2">
    <source>
        <dbReference type="ARBA" id="ARBA00022806"/>
    </source>
</evidence>
<dbReference type="AlphaFoldDB" id="A0A0F9BU08"/>
<keyword evidence="2" id="KW-0547">Nucleotide-binding</keyword>
<dbReference type="PANTHER" id="PTHR47964:SF1">
    <property type="entry name" value="ATP-DEPENDENT DNA HELICASE HOMOLOG RECG, CHLOROPLASTIC"/>
    <property type="match status" value="1"/>
</dbReference>
<dbReference type="InterPro" id="IPR047112">
    <property type="entry name" value="RecG/Mfd"/>
</dbReference>
<feature type="domain" description="Helicase C-terminal" evidence="4">
    <location>
        <begin position="71"/>
        <end position="232"/>
    </location>
</feature>
<proteinExistence type="predicted"/>
<sequence length="305" mass="34880">LVVVDEQHKFGVLQRGKLRAKGEHPDCIVMSATPIPRTLSMIIYGDLDVSVIDEMPAGRAAVETYITKQAEIEKVYDKVAEEVREGRQAYFIYPIIEESKNADLKNAIDSYNRLKDDIFKDMNVGLLHGRLSDDKKDQIMDMFRERKYDILVATTVVEVGVDVPNATVMVIEQAERFGLSNIHQLRGRIGRGSDKSYCYLVPDRSTSRDAFNRLRILQDTSDGFKIAEYDLRRRGAGDVLGKRQSGIPYFFIEDFEVNTKLIYRAQKDARRFVKGEIGPEEERGRFLKAFIKSDSYKSAMYYFGG</sequence>
<gene>
    <name evidence="5" type="ORF">LCGC14_2405540</name>
</gene>
<keyword evidence="2" id="KW-0347">Helicase</keyword>
<organism evidence="5">
    <name type="scientific">marine sediment metagenome</name>
    <dbReference type="NCBI Taxonomy" id="412755"/>
    <lineage>
        <taxon>unclassified sequences</taxon>
        <taxon>metagenomes</taxon>
        <taxon>ecological metagenomes</taxon>
    </lineage>
</organism>
<dbReference type="Pfam" id="PF00271">
    <property type="entry name" value="Helicase_C"/>
    <property type="match status" value="1"/>
</dbReference>
<evidence type="ECO:0008006" key="6">
    <source>
        <dbReference type="Google" id="ProtNLM"/>
    </source>
</evidence>
<dbReference type="InterPro" id="IPR027417">
    <property type="entry name" value="P-loop_NTPase"/>
</dbReference>
<dbReference type="Pfam" id="PF19833">
    <property type="entry name" value="RecG_dom3_C"/>
    <property type="match status" value="1"/>
</dbReference>
<dbReference type="GO" id="GO:0016787">
    <property type="term" value="F:hydrolase activity"/>
    <property type="evidence" value="ECO:0007669"/>
    <property type="project" value="UniProtKB-KW"/>
</dbReference>
<keyword evidence="2" id="KW-0067">ATP-binding</keyword>
<name>A0A0F9BU08_9ZZZZ</name>
<comment type="caution">
    <text evidence="5">The sequence shown here is derived from an EMBL/GenBank/DDBJ whole genome shotgun (WGS) entry which is preliminary data.</text>
</comment>
<feature type="non-terminal residue" evidence="5">
    <location>
        <position position="1"/>
    </location>
</feature>
<dbReference type="SMART" id="SM00490">
    <property type="entry name" value="HELICc"/>
    <property type="match status" value="1"/>
</dbReference>
<dbReference type="GO" id="GO:0006281">
    <property type="term" value="P:DNA repair"/>
    <property type="evidence" value="ECO:0007669"/>
    <property type="project" value="InterPro"/>
</dbReference>
<dbReference type="InterPro" id="IPR045562">
    <property type="entry name" value="RecG_dom3_C"/>
</dbReference>
<accession>A0A0F9BU08</accession>
<dbReference type="InterPro" id="IPR001650">
    <property type="entry name" value="Helicase_C-like"/>
</dbReference>
<dbReference type="EMBL" id="LAZR01036222">
    <property type="protein sequence ID" value="KKL25414.1"/>
    <property type="molecule type" value="Genomic_DNA"/>
</dbReference>
<dbReference type="PROSITE" id="PS51194">
    <property type="entry name" value="HELICASE_CTER"/>
    <property type="match status" value="1"/>
</dbReference>
<dbReference type="GO" id="GO:0003678">
    <property type="term" value="F:DNA helicase activity"/>
    <property type="evidence" value="ECO:0007669"/>
    <property type="project" value="TreeGrafter"/>
</dbReference>
<evidence type="ECO:0000259" key="3">
    <source>
        <dbReference type="PROSITE" id="PS51192"/>
    </source>
</evidence>
<dbReference type="SUPFAM" id="SSF52540">
    <property type="entry name" value="P-loop containing nucleoside triphosphate hydrolases"/>
    <property type="match status" value="2"/>
</dbReference>
<dbReference type="InterPro" id="IPR014001">
    <property type="entry name" value="Helicase_ATP-bd"/>
</dbReference>
<reference evidence="5" key="1">
    <citation type="journal article" date="2015" name="Nature">
        <title>Complex archaea that bridge the gap between prokaryotes and eukaryotes.</title>
        <authorList>
            <person name="Spang A."/>
            <person name="Saw J.H."/>
            <person name="Jorgensen S.L."/>
            <person name="Zaremba-Niedzwiedzka K."/>
            <person name="Martijn J."/>
            <person name="Lind A.E."/>
            <person name="van Eijk R."/>
            <person name="Schleper C."/>
            <person name="Guy L."/>
            <person name="Ettema T.J."/>
        </authorList>
    </citation>
    <scope>NUCLEOTIDE SEQUENCE</scope>
</reference>
<feature type="domain" description="Helicase ATP-binding" evidence="3">
    <location>
        <begin position="1"/>
        <end position="52"/>
    </location>
</feature>
<evidence type="ECO:0000256" key="1">
    <source>
        <dbReference type="ARBA" id="ARBA00022801"/>
    </source>
</evidence>
<dbReference type="PANTHER" id="PTHR47964">
    <property type="entry name" value="ATP-DEPENDENT DNA HELICASE HOMOLOG RECG, CHLOROPLASTIC"/>
    <property type="match status" value="1"/>
</dbReference>
<evidence type="ECO:0000259" key="4">
    <source>
        <dbReference type="PROSITE" id="PS51194"/>
    </source>
</evidence>